<dbReference type="PANTHER" id="PTHR43597:SF5">
    <property type="entry name" value="SUFE-LIKE PROTEIN 2, CHLOROPLASTIC"/>
    <property type="match status" value="1"/>
</dbReference>
<dbReference type="EMBL" id="WBKA01000001">
    <property type="protein sequence ID" value="KAB1633797.1"/>
    <property type="molecule type" value="Genomic_DNA"/>
</dbReference>
<evidence type="ECO:0000256" key="1">
    <source>
        <dbReference type="ARBA" id="ARBA00010282"/>
    </source>
</evidence>
<feature type="domain" description="Fe-S metabolism associated" evidence="2">
    <location>
        <begin position="25"/>
        <end position="148"/>
    </location>
</feature>
<comment type="caution">
    <text evidence="3">The sequence shown here is derived from an EMBL/GenBank/DDBJ whole genome shotgun (WGS) entry which is preliminary data.</text>
</comment>
<dbReference type="PANTHER" id="PTHR43597">
    <property type="entry name" value="SULFUR ACCEPTOR PROTEIN CSDE"/>
    <property type="match status" value="1"/>
</dbReference>
<evidence type="ECO:0000313" key="4">
    <source>
        <dbReference type="Proteomes" id="UP000481339"/>
    </source>
</evidence>
<dbReference type="Gene3D" id="3.90.1010.10">
    <property type="match status" value="1"/>
</dbReference>
<dbReference type="Proteomes" id="UP000481339">
    <property type="component" value="Unassembled WGS sequence"/>
</dbReference>
<dbReference type="RefSeq" id="WP_158035634.1">
    <property type="nucleotide sequence ID" value="NZ_BAAAZV010000013.1"/>
</dbReference>
<dbReference type="SUPFAM" id="SSF82649">
    <property type="entry name" value="SufE/NifU"/>
    <property type="match status" value="1"/>
</dbReference>
<comment type="similarity">
    <text evidence="1">Belongs to the SufE family.</text>
</comment>
<dbReference type="InterPro" id="IPR003808">
    <property type="entry name" value="Fe-S_metab-assoc_dom"/>
</dbReference>
<dbReference type="Pfam" id="PF02657">
    <property type="entry name" value="SufE"/>
    <property type="match status" value="1"/>
</dbReference>
<organism evidence="3 4">
    <name type="scientific">Pseudoclavibacter caeni</name>
    <dbReference type="NCBI Taxonomy" id="908846"/>
    <lineage>
        <taxon>Bacteria</taxon>
        <taxon>Bacillati</taxon>
        <taxon>Actinomycetota</taxon>
        <taxon>Actinomycetes</taxon>
        <taxon>Micrococcales</taxon>
        <taxon>Microbacteriaceae</taxon>
        <taxon>Pseudoclavibacter</taxon>
    </lineage>
</organism>
<sequence>MSATERTPSDEIPDTLPRALRETAEDFRSVGERDRLQLLLEFSDELPEMPERYHDDPALLEPVPECQSPVALIVEIGADGAVHPHVQAPVEAPTTRGFASILVQGLDGLSPAEVLAVPSDYPYELGLAHAVSLLRLHGMVAMLSRIKGQVRRKTA</sequence>
<evidence type="ECO:0000259" key="2">
    <source>
        <dbReference type="Pfam" id="PF02657"/>
    </source>
</evidence>
<dbReference type="AlphaFoldDB" id="A0A7C8FRG2"/>
<name>A0A7C8FRG2_9MICO</name>
<protein>
    <submittedName>
        <fullName evidence="3">SufE family protein</fullName>
    </submittedName>
</protein>
<accession>A0A7C8FRG2</accession>
<dbReference type="OrthoDB" id="9806335at2"/>
<proteinExistence type="inferred from homology"/>
<keyword evidence="4" id="KW-1185">Reference proteome</keyword>
<evidence type="ECO:0000313" key="3">
    <source>
        <dbReference type="EMBL" id="KAB1633797.1"/>
    </source>
</evidence>
<reference evidence="3 4" key="1">
    <citation type="submission" date="2019-09" db="EMBL/GenBank/DDBJ databases">
        <title>Phylogeny of genus Pseudoclavibacter and closely related genus.</title>
        <authorList>
            <person name="Li Y."/>
        </authorList>
    </citation>
    <scope>NUCLEOTIDE SEQUENCE [LARGE SCALE GENOMIC DNA]</scope>
    <source>
        <strain evidence="3 4">JCM 16921</strain>
    </source>
</reference>
<gene>
    <name evidence="3" type="ORF">F8O02_02465</name>
</gene>